<evidence type="ECO:0000313" key="4">
    <source>
        <dbReference type="EMBL" id="STS78834.1"/>
    </source>
</evidence>
<dbReference type="GO" id="GO:0004341">
    <property type="term" value="F:gluconolactonase activity"/>
    <property type="evidence" value="ECO:0007669"/>
    <property type="project" value="UniProtKB-EC"/>
</dbReference>
<feature type="binding site" evidence="2">
    <location>
        <position position="186"/>
    </location>
    <ligand>
        <name>substrate</name>
    </ligand>
</feature>
<evidence type="ECO:0000313" key="5">
    <source>
        <dbReference type="Proteomes" id="UP000254938"/>
    </source>
</evidence>
<proteinExistence type="predicted"/>
<evidence type="ECO:0000256" key="1">
    <source>
        <dbReference type="ARBA" id="ARBA00022801"/>
    </source>
</evidence>
<sequence length="369" mass="40895">MNAQCAFRFPFLLSSLLNISPSPNTTRQGRFDGDVTADLLKIGGLATASLLVSQKSFAAWAPSERYPDPRIVAVDDSFRRYMLASAKVERIASGFRWAEGPVWFGDMRMLLWSDIPNNAIMRWDEVSGETSVFRYPANYSNGHARDRQGRLISCEHDTRRITRTEYDGSVTVLADSYQGHRLNSPNDIVVKSDGTIWFTDPPFGISGFYEGHKATSELPQNVYCLEPESRKLSVVLGDVKGPNGLCFSPDEKTLYVVESRATPNRLILAWDVEGNTLKNKRVYLDCGTVPPMGSPATQTAICGADGEAENEELDGVRIFNPQGKHIGTIKLPERCANLCFGGEQRNRLFMASSTSIYSLYVNAQGAKLI</sequence>
<evidence type="ECO:0000256" key="2">
    <source>
        <dbReference type="PIRSR" id="PIRSR605511-2"/>
    </source>
</evidence>
<keyword evidence="2" id="KW-0479">Metal-binding</keyword>
<dbReference type="InterPro" id="IPR013658">
    <property type="entry name" value="SGL"/>
</dbReference>
<dbReference type="InterPro" id="IPR011042">
    <property type="entry name" value="6-blade_b-propeller_TolB-like"/>
</dbReference>
<comment type="cofactor">
    <cofactor evidence="2">
        <name>Zn(2+)</name>
        <dbReference type="ChEBI" id="CHEBI:29105"/>
    </cofactor>
    <text evidence="2">Binds 1 divalent metal cation per subunit.</text>
</comment>
<dbReference type="PRINTS" id="PR01790">
    <property type="entry name" value="SMP30FAMILY"/>
</dbReference>
<dbReference type="PANTHER" id="PTHR47572:SF4">
    <property type="entry name" value="LACTONASE DRP35"/>
    <property type="match status" value="1"/>
</dbReference>
<dbReference type="GO" id="GO:0046872">
    <property type="term" value="F:metal ion binding"/>
    <property type="evidence" value="ECO:0007669"/>
    <property type="project" value="UniProtKB-KW"/>
</dbReference>
<dbReference type="SUPFAM" id="SSF63829">
    <property type="entry name" value="Calcium-dependent phosphotriesterase"/>
    <property type="match status" value="1"/>
</dbReference>
<dbReference type="InterPro" id="IPR051262">
    <property type="entry name" value="SMP-30/CGR1_Lactonase"/>
</dbReference>
<feature type="binding site" evidence="2">
    <location>
        <position position="99"/>
    </location>
    <ligand>
        <name>a divalent metal cation</name>
        <dbReference type="ChEBI" id="CHEBI:60240"/>
    </ligand>
</feature>
<name>A0A377TJK1_KLEPN</name>
<dbReference type="EMBL" id="UGKQ01000007">
    <property type="protein sequence ID" value="STS78834.1"/>
    <property type="molecule type" value="Genomic_DNA"/>
</dbReference>
<organism evidence="4 5">
    <name type="scientific">Klebsiella pneumoniae</name>
    <dbReference type="NCBI Taxonomy" id="573"/>
    <lineage>
        <taxon>Bacteria</taxon>
        <taxon>Pseudomonadati</taxon>
        <taxon>Pseudomonadota</taxon>
        <taxon>Gammaproteobacteria</taxon>
        <taxon>Enterobacterales</taxon>
        <taxon>Enterobacteriaceae</taxon>
        <taxon>Klebsiella/Raoultella group</taxon>
        <taxon>Klebsiella</taxon>
        <taxon>Klebsiella pneumoniae complex</taxon>
    </lineage>
</organism>
<reference evidence="4 5" key="1">
    <citation type="submission" date="2018-06" db="EMBL/GenBank/DDBJ databases">
        <authorList>
            <consortium name="Pathogen Informatics"/>
            <person name="Doyle S."/>
        </authorList>
    </citation>
    <scope>NUCLEOTIDE SEQUENCE [LARGE SCALE GENOMIC DNA]</scope>
    <source>
        <strain evidence="4 5">NCTC9140</strain>
    </source>
</reference>
<evidence type="ECO:0000259" key="3">
    <source>
        <dbReference type="Pfam" id="PF08450"/>
    </source>
</evidence>
<feature type="domain" description="SMP-30/Gluconolactonase/LRE-like region" evidence="3">
    <location>
        <begin position="97"/>
        <end position="353"/>
    </location>
</feature>
<dbReference type="Pfam" id="PF08450">
    <property type="entry name" value="SGL"/>
    <property type="match status" value="1"/>
</dbReference>
<dbReference type="EC" id="3.1.1.17" evidence="4"/>
<protein>
    <submittedName>
        <fullName evidence="4">Gluconolactonase</fullName>
        <ecNumber evidence="4">3.1.1.17</ecNumber>
    </submittedName>
</protein>
<keyword evidence="1 4" id="KW-0378">Hydrolase</keyword>
<feature type="binding site" evidence="2">
    <location>
        <position position="243"/>
    </location>
    <ligand>
        <name>a divalent metal cation</name>
        <dbReference type="ChEBI" id="CHEBI:60240"/>
    </ligand>
</feature>
<dbReference type="Gene3D" id="2.120.10.30">
    <property type="entry name" value="TolB, C-terminal domain"/>
    <property type="match status" value="1"/>
</dbReference>
<dbReference type="PANTHER" id="PTHR47572">
    <property type="entry name" value="LIPOPROTEIN-RELATED"/>
    <property type="match status" value="1"/>
</dbReference>
<keyword evidence="2" id="KW-0862">Zinc</keyword>
<gene>
    <name evidence="4" type="primary">gnl</name>
    <name evidence="4" type="ORF">NCTC9140_00469</name>
</gene>
<dbReference type="InterPro" id="IPR005511">
    <property type="entry name" value="SMP-30"/>
</dbReference>
<dbReference type="AlphaFoldDB" id="A0A377TJK1"/>
<accession>A0A377TJK1</accession>
<dbReference type="Proteomes" id="UP000254938">
    <property type="component" value="Unassembled WGS sequence"/>
</dbReference>